<sequence length="266" mass="29828">MMNNMKKVIIAIICTSSIILCTLLCLAAYKKNTESYIEFSFVTNQYDEKVLSSAPQKLISLKKIGAQSEITVRGKDSFHNFSKTKFSKNKNDLDKYLQKTDFIDFDNEEVIQLSESLNLSELEPLDCAKTILKSINQNTGFIKYDNALAADISLGYTFGRSASETLKTSMGTCGEFANVFTALMRLNNIPCKYICGCCLDPSYSTLHAWAEFYDEKLGWIPVDPQAGILGVLPNYIKRLEGIDFPDTGSDFSKIKFGNVRIVEVKE</sequence>
<dbReference type="Pfam" id="PF01841">
    <property type="entry name" value="Transglut_core"/>
    <property type="match status" value="1"/>
</dbReference>
<evidence type="ECO:0000259" key="1">
    <source>
        <dbReference type="SMART" id="SM00460"/>
    </source>
</evidence>
<dbReference type="Gene3D" id="3.10.620.30">
    <property type="match status" value="1"/>
</dbReference>
<organism evidence="2 3">
    <name type="scientific">Treponema bryantii</name>
    <dbReference type="NCBI Taxonomy" id="163"/>
    <lineage>
        <taxon>Bacteria</taxon>
        <taxon>Pseudomonadati</taxon>
        <taxon>Spirochaetota</taxon>
        <taxon>Spirochaetia</taxon>
        <taxon>Spirochaetales</taxon>
        <taxon>Treponemataceae</taxon>
        <taxon>Treponema</taxon>
    </lineage>
</organism>
<proteinExistence type="predicted"/>
<protein>
    <submittedName>
        <fullName evidence="2">Transglutaminase-like superfamily protein</fullName>
    </submittedName>
</protein>
<dbReference type="PANTHER" id="PTHR33490:SF6">
    <property type="entry name" value="SLL1049 PROTEIN"/>
    <property type="match status" value="1"/>
</dbReference>
<dbReference type="InterPro" id="IPR038765">
    <property type="entry name" value="Papain-like_cys_pep_sf"/>
</dbReference>
<dbReference type="SMART" id="SM00460">
    <property type="entry name" value="TGc"/>
    <property type="match status" value="1"/>
</dbReference>
<dbReference type="PANTHER" id="PTHR33490">
    <property type="entry name" value="BLR5614 PROTEIN-RELATED"/>
    <property type="match status" value="1"/>
</dbReference>
<reference evidence="2 3" key="1">
    <citation type="submission" date="2016-10" db="EMBL/GenBank/DDBJ databases">
        <authorList>
            <person name="de Groot N.N."/>
        </authorList>
    </citation>
    <scope>NUCLEOTIDE SEQUENCE [LARGE SCALE GENOMIC DNA]</scope>
    <source>
        <strain evidence="2 3">B25</strain>
    </source>
</reference>
<dbReference type="Proteomes" id="UP000182360">
    <property type="component" value="Unassembled WGS sequence"/>
</dbReference>
<feature type="domain" description="Transglutaminase-like" evidence="1">
    <location>
        <begin position="165"/>
        <end position="226"/>
    </location>
</feature>
<dbReference type="EMBL" id="FOFU01000004">
    <property type="protein sequence ID" value="SEQ42745.1"/>
    <property type="molecule type" value="Genomic_DNA"/>
</dbReference>
<dbReference type="InterPro" id="IPR002931">
    <property type="entry name" value="Transglutaminase-like"/>
</dbReference>
<dbReference type="SUPFAM" id="SSF54001">
    <property type="entry name" value="Cysteine proteinases"/>
    <property type="match status" value="1"/>
</dbReference>
<gene>
    <name evidence="2" type="ORF">SAMN04487977_104207</name>
</gene>
<keyword evidence="3" id="KW-1185">Reference proteome</keyword>
<accession>A0A1H9FXX4</accession>
<evidence type="ECO:0000313" key="3">
    <source>
        <dbReference type="Proteomes" id="UP000182360"/>
    </source>
</evidence>
<dbReference type="OrthoDB" id="9787782at2"/>
<evidence type="ECO:0000313" key="2">
    <source>
        <dbReference type="EMBL" id="SEQ42745.1"/>
    </source>
</evidence>
<name>A0A1H9FXX4_9SPIR</name>
<dbReference type="AlphaFoldDB" id="A0A1H9FXX4"/>